<protein>
    <submittedName>
        <fullName evidence="1">Uncharacterized protein</fullName>
    </submittedName>
</protein>
<evidence type="ECO:0000313" key="1">
    <source>
        <dbReference type="EMBL" id="MDW9256034.1"/>
    </source>
</evidence>
<dbReference type="AlphaFoldDB" id="A0AAW9CZK5"/>
<dbReference type="Proteomes" id="UP001272137">
    <property type="component" value="Unassembled WGS sequence"/>
</dbReference>
<sequence length="88" mass="9552">MKELPPLHRTRACEREAAGCSAKSSLKCLTRKDKTGMLLRFSSAGVLRAPAGEPSGPDASCIPRHGALGRAIRCTNELHRGLIRQERT</sequence>
<organism evidence="1 2">
    <name type="scientific">Burkholderia thailandensis</name>
    <dbReference type="NCBI Taxonomy" id="57975"/>
    <lineage>
        <taxon>Bacteria</taxon>
        <taxon>Pseudomonadati</taxon>
        <taxon>Pseudomonadota</taxon>
        <taxon>Betaproteobacteria</taxon>
        <taxon>Burkholderiales</taxon>
        <taxon>Burkholderiaceae</taxon>
        <taxon>Burkholderia</taxon>
        <taxon>pseudomallei group</taxon>
    </lineage>
</organism>
<comment type="caution">
    <text evidence="1">The sequence shown here is derived from an EMBL/GenBank/DDBJ whole genome shotgun (WGS) entry which is preliminary data.</text>
</comment>
<proteinExistence type="predicted"/>
<accession>A0AAW9CZK5</accession>
<name>A0AAW9CZK5_BURTH</name>
<dbReference type="EMBL" id="QXCT01000002">
    <property type="protein sequence ID" value="MDW9256034.1"/>
    <property type="molecule type" value="Genomic_DNA"/>
</dbReference>
<reference evidence="1" key="1">
    <citation type="submission" date="2018-08" db="EMBL/GenBank/DDBJ databases">
        <title>Identification of Burkholderia cepacia strains that express a Burkholderia pseudomallei-like capsular polysaccharide.</title>
        <authorList>
            <person name="Burtnick M.N."/>
            <person name="Vongsouvath M."/>
            <person name="Newton P."/>
            <person name="Wuthiekanun V."/>
            <person name="Limmathurotsakul D."/>
            <person name="Brett P.J."/>
            <person name="Chantratita N."/>
            <person name="Dance D.A."/>
        </authorList>
    </citation>
    <scope>NUCLEOTIDE SEQUENCE</scope>
    <source>
        <strain evidence="1">SBXCC001</strain>
    </source>
</reference>
<gene>
    <name evidence="1" type="ORF">C7S16_1545</name>
</gene>
<evidence type="ECO:0000313" key="2">
    <source>
        <dbReference type="Proteomes" id="UP001272137"/>
    </source>
</evidence>